<accession>A0ABM7T4J0</accession>
<dbReference type="Pfam" id="PF16188">
    <property type="entry name" value="Peptidase_M24_C"/>
    <property type="match status" value="1"/>
</dbReference>
<dbReference type="Gene3D" id="3.90.230.10">
    <property type="entry name" value="Creatinase/methionine aminopeptidase superfamily"/>
    <property type="match status" value="1"/>
</dbReference>
<dbReference type="InterPro" id="IPR036005">
    <property type="entry name" value="Creatinase/aminopeptidase-like"/>
</dbReference>
<dbReference type="PANTHER" id="PTHR43763:SF6">
    <property type="entry name" value="XAA-PRO AMINOPEPTIDASE 1"/>
    <property type="match status" value="1"/>
</dbReference>
<dbReference type="Pfam" id="PF00557">
    <property type="entry name" value="Peptidase_M24"/>
    <property type="match status" value="1"/>
</dbReference>
<protein>
    <submittedName>
        <fullName evidence="7">Xaa-Pro aminopeptidase</fullName>
    </submittedName>
</protein>
<evidence type="ECO:0000256" key="2">
    <source>
        <dbReference type="ARBA" id="ARBA00022723"/>
    </source>
</evidence>
<dbReference type="RefSeq" id="WP_224033213.1">
    <property type="nucleotide sequence ID" value="NZ_AP024849.1"/>
</dbReference>
<evidence type="ECO:0000259" key="6">
    <source>
        <dbReference type="Pfam" id="PF16188"/>
    </source>
</evidence>
<keyword evidence="7" id="KW-0031">Aminopeptidase</keyword>
<evidence type="ECO:0000259" key="5">
    <source>
        <dbReference type="Pfam" id="PF01321"/>
    </source>
</evidence>
<evidence type="ECO:0000256" key="3">
    <source>
        <dbReference type="ARBA" id="ARBA00022801"/>
    </source>
</evidence>
<dbReference type="GO" id="GO:0004177">
    <property type="term" value="F:aminopeptidase activity"/>
    <property type="evidence" value="ECO:0007669"/>
    <property type="project" value="UniProtKB-KW"/>
</dbReference>
<keyword evidence="8" id="KW-1185">Reference proteome</keyword>
<feature type="domain" description="Creatinase N-terminal" evidence="5">
    <location>
        <begin position="6"/>
        <end position="133"/>
    </location>
</feature>
<keyword evidence="7" id="KW-0645">Protease</keyword>
<dbReference type="EMBL" id="AP024849">
    <property type="protein sequence ID" value="BCZ46810.1"/>
    <property type="molecule type" value="Genomic_DNA"/>
</dbReference>
<dbReference type="Proteomes" id="UP000824633">
    <property type="component" value="Chromosome"/>
</dbReference>
<evidence type="ECO:0000313" key="7">
    <source>
        <dbReference type="EMBL" id="BCZ46810.1"/>
    </source>
</evidence>
<dbReference type="PANTHER" id="PTHR43763">
    <property type="entry name" value="XAA-PRO AMINOPEPTIDASE 1"/>
    <property type="match status" value="1"/>
</dbReference>
<name>A0ABM7T4J0_9CLOT</name>
<dbReference type="SUPFAM" id="SSF55920">
    <property type="entry name" value="Creatinase/aminopeptidase"/>
    <property type="match status" value="1"/>
</dbReference>
<dbReference type="InterPro" id="IPR000587">
    <property type="entry name" value="Creatinase_N"/>
</dbReference>
<comment type="similarity">
    <text evidence="1">Belongs to the peptidase M24B family.</text>
</comment>
<gene>
    <name evidence="7" type="ORF">psyc5s11_28770</name>
</gene>
<keyword evidence="2" id="KW-0479">Metal-binding</keyword>
<organism evidence="7 8">
    <name type="scientific">Clostridium gelidum</name>
    <dbReference type="NCBI Taxonomy" id="704125"/>
    <lineage>
        <taxon>Bacteria</taxon>
        <taxon>Bacillati</taxon>
        <taxon>Bacillota</taxon>
        <taxon>Clostridia</taxon>
        <taxon>Eubacteriales</taxon>
        <taxon>Clostridiaceae</taxon>
        <taxon>Clostridium</taxon>
    </lineage>
</organism>
<evidence type="ECO:0000313" key="8">
    <source>
        <dbReference type="Proteomes" id="UP000824633"/>
    </source>
</evidence>
<dbReference type="Pfam" id="PF01321">
    <property type="entry name" value="Creatinase_N"/>
    <property type="match status" value="1"/>
</dbReference>
<reference evidence="8" key="1">
    <citation type="submission" date="2021-07" db="EMBL/GenBank/DDBJ databases">
        <title>Complete genome sequencing of a Clostridium isolate.</title>
        <authorList>
            <person name="Ueki A."/>
            <person name="Tonouchi A."/>
        </authorList>
    </citation>
    <scope>NUCLEOTIDE SEQUENCE [LARGE SCALE GENOMIC DNA]</scope>
    <source>
        <strain evidence="8">C5S11</strain>
    </source>
</reference>
<proteinExistence type="inferred from homology"/>
<dbReference type="Gene3D" id="3.40.350.10">
    <property type="entry name" value="Creatinase/prolidase N-terminal domain"/>
    <property type="match status" value="2"/>
</dbReference>
<dbReference type="InterPro" id="IPR032416">
    <property type="entry name" value="Peptidase_M24_C"/>
</dbReference>
<feature type="domain" description="Peptidase M24" evidence="4">
    <location>
        <begin position="312"/>
        <end position="521"/>
    </location>
</feature>
<keyword evidence="3" id="KW-0378">Hydrolase</keyword>
<dbReference type="Pfam" id="PF16189">
    <property type="entry name" value="Creatinase_N_2"/>
    <property type="match status" value="1"/>
</dbReference>
<sequence length="591" mass="67248">MKIKDRVENLRKLMKENKMDAYIIPSFDAHMSEYVADYFRGRTWISGFTGSAGTAVITLEDAGLWTDGRYYIQAEKQLEGSGIRLFKGAEPSVPSYTEWLNDTLKEGSIVGFDGNVFSIDMVKDMEKEFKAKKISLKIEKDLLNELWENRPEMPKGSVFLHEVKYAGKSRTQKLSEVREEMKKHNANYYLLTSLDDIAWLLNIRGADVENNPVVISHVIVAEDKCYLFVDSSKVSNDVKLELVAEGVKLKGYDEIQKFLEGLTSKDTILFDKTRTNICLYNAINIDTTKIESPNVTTNLKAIKNEIETENLKACEVQDGVAMVKFIKWLKTSVGKEEITEISAADKLEGFRREIELFAGLSFDTIAGYKEHAAMMHYKASKETQYTLKNEGFLLVDSGGQYFNGTTDTTRTIVLGKLTEEEKRDYTLVLKSNIALSTAKFLEGCTGGNLDVLARQPIWQYGLDYKCGTGHGVGFFLNVHEGPQSFRTTNNIKIEKGMVITNEPGIYKEGKFGIRTENMMIVLEDEKTEFGQFMKFEAITYCPIDLDGINKDMLTDLEKQWLNNYHKDVYTKLIPYLNEEEKAWLEQETGEI</sequence>
<dbReference type="CDD" id="cd01085">
    <property type="entry name" value="APP"/>
    <property type="match status" value="1"/>
</dbReference>
<dbReference type="InterPro" id="IPR000994">
    <property type="entry name" value="Pept_M24"/>
</dbReference>
<dbReference type="InterPro" id="IPR029149">
    <property type="entry name" value="Creatin/AminoP/Spt16_N"/>
</dbReference>
<feature type="domain" description="Peptidase M24 C-terminal" evidence="6">
    <location>
        <begin position="531"/>
        <end position="590"/>
    </location>
</feature>
<dbReference type="SUPFAM" id="SSF53092">
    <property type="entry name" value="Creatinase/prolidase N-terminal domain"/>
    <property type="match status" value="1"/>
</dbReference>
<dbReference type="InterPro" id="IPR033740">
    <property type="entry name" value="Pept_M24B"/>
</dbReference>
<evidence type="ECO:0000259" key="4">
    <source>
        <dbReference type="Pfam" id="PF00557"/>
    </source>
</evidence>
<evidence type="ECO:0000256" key="1">
    <source>
        <dbReference type="ARBA" id="ARBA00008766"/>
    </source>
</evidence>
<dbReference type="InterPro" id="IPR050422">
    <property type="entry name" value="X-Pro_aminopeptidase_P"/>
</dbReference>